<dbReference type="FunFam" id="3.30.70.270:FF:000001">
    <property type="entry name" value="Diguanylate cyclase domain protein"/>
    <property type="match status" value="1"/>
</dbReference>
<dbReference type="InterPro" id="IPR029787">
    <property type="entry name" value="Nucleotide_cyclase"/>
</dbReference>
<dbReference type="AlphaFoldDB" id="A0A1F6TB47"/>
<evidence type="ECO:0000256" key="1">
    <source>
        <dbReference type="ARBA" id="ARBA00012528"/>
    </source>
</evidence>
<dbReference type="InterPro" id="IPR007435">
    <property type="entry name" value="DUF484"/>
</dbReference>
<organism evidence="4 5">
    <name type="scientific">Candidatus Muproteobacteria bacterium RBG_16_64_11</name>
    <dbReference type="NCBI Taxonomy" id="1817758"/>
    <lineage>
        <taxon>Bacteria</taxon>
        <taxon>Pseudomonadati</taxon>
        <taxon>Pseudomonadota</taxon>
        <taxon>Candidatus Muproteobacteria</taxon>
    </lineage>
</organism>
<dbReference type="InterPro" id="IPR029016">
    <property type="entry name" value="GAF-like_dom_sf"/>
</dbReference>
<gene>
    <name evidence="4" type="ORF">A2150_06405</name>
</gene>
<dbReference type="GO" id="GO:1902201">
    <property type="term" value="P:negative regulation of bacterial-type flagellum-dependent cell motility"/>
    <property type="evidence" value="ECO:0007669"/>
    <property type="project" value="TreeGrafter"/>
</dbReference>
<proteinExistence type="predicted"/>
<dbReference type="InterPro" id="IPR043128">
    <property type="entry name" value="Rev_trsase/Diguanyl_cyclase"/>
</dbReference>
<dbReference type="Gene3D" id="3.30.450.40">
    <property type="match status" value="1"/>
</dbReference>
<accession>A0A1F6TB47</accession>
<dbReference type="Gene3D" id="3.30.70.270">
    <property type="match status" value="1"/>
</dbReference>
<dbReference type="CDD" id="cd01949">
    <property type="entry name" value="GGDEF"/>
    <property type="match status" value="1"/>
</dbReference>
<evidence type="ECO:0000313" key="5">
    <source>
        <dbReference type="Proteomes" id="UP000177925"/>
    </source>
</evidence>
<dbReference type="PROSITE" id="PS50887">
    <property type="entry name" value="GGDEF"/>
    <property type="match status" value="1"/>
</dbReference>
<dbReference type="SUPFAM" id="SSF55073">
    <property type="entry name" value="Nucleotide cyclase"/>
    <property type="match status" value="1"/>
</dbReference>
<evidence type="ECO:0000256" key="2">
    <source>
        <dbReference type="ARBA" id="ARBA00034247"/>
    </source>
</evidence>
<protein>
    <recommendedName>
        <fullName evidence="1">diguanylate cyclase</fullName>
        <ecNumber evidence="1">2.7.7.65</ecNumber>
    </recommendedName>
</protein>
<dbReference type="SUPFAM" id="SSF55781">
    <property type="entry name" value="GAF domain-like"/>
    <property type="match status" value="1"/>
</dbReference>
<dbReference type="Proteomes" id="UP000177925">
    <property type="component" value="Unassembled WGS sequence"/>
</dbReference>
<dbReference type="EMBL" id="MFSS01000095">
    <property type="protein sequence ID" value="OGI42265.1"/>
    <property type="molecule type" value="Genomic_DNA"/>
</dbReference>
<dbReference type="GO" id="GO:0052621">
    <property type="term" value="F:diguanylate cyclase activity"/>
    <property type="evidence" value="ECO:0007669"/>
    <property type="project" value="UniProtKB-EC"/>
</dbReference>
<dbReference type="PANTHER" id="PTHR45138:SF9">
    <property type="entry name" value="DIGUANYLATE CYCLASE DGCM-RELATED"/>
    <property type="match status" value="1"/>
</dbReference>
<dbReference type="Pfam" id="PF00990">
    <property type="entry name" value="GGDEF"/>
    <property type="match status" value="1"/>
</dbReference>
<dbReference type="NCBIfam" id="TIGR00254">
    <property type="entry name" value="GGDEF"/>
    <property type="match status" value="1"/>
</dbReference>
<dbReference type="InterPro" id="IPR000160">
    <property type="entry name" value="GGDEF_dom"/>
</dbReference>
<dbReference type="GO" id="GO:0043709">
    <property type="term" value="P:cell adhesion involved in single-species biofilm formation"/>
    <property type="evidence" value="ECO:0007669"/>
    <property type="project" value="TreeGrafter"/>
</dbReference>
<dbReference type="PANTHER" id="PTHR45138">
    <property type="entry name" value="REGULATORY COMPONENTS OF SENSORY TRANSDUCTION SYSTEM"/>
    <property type="match status" value="1"/>
</dbReference>
<dbReference type="Pfam" id="PF04340">
    <property type="entry name" value="DUF484"/>
    <property type="match status" value="1"/>
</dbReference>
<dbReference type="InterPro" id="IPR050469">
    <property type="entry name" value="Diguanylate_Cyclase"/>
</dbReference>
<reference evidence="4 5" key="1">
    <citation type="journal article" date="2016" name="Nat. Commun.">
        <title>Thousands of microbial genomes shed light on interconnected biogeochemical processes in an aquifer system.</title>
        <authorList>
            <person name="Anantharaman K."/>
            <person name="Brown C.T."/>
            <person name="Hug L.A."/>
            <person name="Sharon I."/>
            <person name="Castelle C.J."/>
            <person name="Probst A.J."/>
            <person name="Thomas B.C."/>
            <person name="Singh A."/>
            <person name="Wilkins M.J."/>
            <person name="Karaoz U."/>
            <person name="Brodie E.L."/>
            <person name="Williams K.H."/>
            <person name="Hubbard S.S."/>
            <person name="Banfield J.F."/>
        </authorList>
    </citation>
    <scope>NUCLEOTIDE SEQUENCE [LARGE SCALE GENOMIC DNA]</scope>
</reference>
<sequence>MTSARDLEIAELHKELTNIRQGLGALVRHNERIWAGFRQIEIGMIGAQSLREVVDILAVQIPALFPRVACVSLACLDPARELTQLLQAAPDATVPSSFVVIGPEQLAVLDMASGKPRLGPSDPALVELLFPHCDRQELGSTALIPLKLRGQLIGCLNEASRDPGHFSKTSATDLIEHLAAVTAMCIDNAVNHERQKIDGLTDALTGIANRRLFDHRLREEISHWARHGRPLSCILADIDRFKEINDRHGHGVGDQVLRDVSAALARNLRFGDVLARYGGEEFCLLLPDTTAVVAAAIAERMRQGVAALAFGDDRWHVTVSVGLACLEGHFRPAAENVGGWLVDQADTALYRAKQSGRNKVIVSMHA</sequence>
<dbReference type="STRING" id="1817758.A2150_06405"/>
<dbReference type="GO" id="GO:0005886">
    <property type="term" value="C:plasma membrane"/>
    <property type="evidence" value="ECO:0007669"/>
    <property type="project" value="TreeGrafter"/>
</dbReference>
<evidence type="ECO:0000259" key="3">
    <source>
        <dbReference type="PROSITE" id="PS50887"/>
    </source>
</evidence>
<dbReference type="EC" id="2.7.7.65" evidence="1"/>
<comment type="caution">
    <text evidence="4">The sequence shown here is derived from an EMBL/GenBank/DDBJ whole genome shotgun (WGS) entry which is preliminary data.</text>
</comment>
<feature type="domain" description="GGDEF" evidence="3">
    <location>
        <begin position="229"/>
        <end position="365"/>
    </location>
</feature>
<name>A0A1F6TB47_9PROT</name>
<evidence type="ECO:0000313" key="4">
    <source>
        <dbReference type="EMBL" id="OGI42265.1"/>
    </source>
</evidence>
<comment type="catalytic activity">
    <reaction evidence="2">
        <text>2 GTP = 3',3'-c-di-GMP + 2 diphosphate</text>
        <dbReference type="Rhea" id="RHEA:24898"/>
        <dbReference type="ChEBI" id="CHEBI:33019"/>
        <dbReference type="ChEBI" id="CHEBI:37565"/>
        <dbReference type="ChEBI" id="CHEBI:58805"/>
        <dbReference type="EC" id="2.7.7.65"/>
    </reaction>
</comment>
<dbReference type="SMART" id="SM00267">
    <property type="entry name" value="GGDEF"/>
    <property type="match status" value="1"/>
</dbReference>